<dbReference type="InterPro" id="IPR051332">
    <property type="entry name" value="Fosfomycin_Res_Enzymes"/>
</dbReference>
<dbReference type="PROSITE" id="PS51819">
    <property type="entry name" value="VOC"/>
    <property type="match status" value="1"/>
</dbReference>
<evidence type="ECO:0000259" key="7">
    <source>
        <dbReference type="PROSITE" id="PS51819"/>
    </source>
</evidence>
<feature type="binding site" evidence="6">
    <location>
        <position position="143"/>
    </location>
    <ligand>
        <name>Mg(2+)</name>
        <dbReference type="ChEBI" id="CHEBI:18420"/>
    </ligand>
</feature>
<dbReference type="PANTHER" id="PTHR36113:SF6">
    <property type="entry name" value="FOSFOMYCIN RESISTANCE PROTEIN FOSX"/>
    <property type="match status" value="1"/>
</dbReference>
<dbReference type="Proteomes" id="UP000029267">
    <property type="component" value="Unassembled WGS sequence"/>
</dbReference>
<evidence type="ECO:0000256" key="4">
    <source>
        <dbReference type="ARBA" id="ARBA00022842"/>
    </source>
</evidence>
<feature type="binding site" evidence="6">
    <location>
        <position position="35"/>
    </location>
    <ligand>
        <name>Mg(2+)</name>
        <dbReference type="ChEBI" id="CHEBI:18420"/>
    </ligand>
</feature>
<evidence type="ECO:0000313" key="8">
    <source>
        <dbReference type="EMBL" id="MEB3752216.1"/>
    </source>
</evidence>
<dbReference type="CDD" id="cd08363">
    <property type="entry name" value="FosB"/>
    <property type="match status" value="1"/>
</dbReference>
<evidence type="ECO:0000313" key="9">
    <source>
        <dbReference type="Proteomes" id="UP000029267"/>
    </source>
</evidence>
<evidence type="ECO:0000256" key="5">
    <source>
        <dbReference type="ARBA" id="ARBA00023251"/>
    </source>
</evidence>
<dbReference type="EMBL" id="JPYA02000004">
    <property type="protein sequence ID" value="MEB3752216.1"/>
    <property type="molecule type" value="Genomic_DNA"/>
</dbReference>
<dbReference type="InterPro" id="IPR029068">
    <property type="entry name" value="Glyas_Bleomycin-R_OHBP_Dase"/>
</dbReference>
<dbReference type="SUPFAM" id="SSF54593">
    <property type="entry name" value="Glyoxalase/Bleomycin resistance protein/Dihydroxybiphenyl dioxygenase"/>
    <property type="match status" value="1"/>
</dbReference>
<dbReference type="InterPro" id="IPR004360">
    <property type="entry name" value="Glyas_Fos-R_dOase_dom"/>
</dbReference>
<dbReference type="InterPro" id="IPR037523">
    <property type="entry name" value="VOC_core"/>
</dbReference>
<dbReference type="GO" id="GO:0016740">
    <property type="term" value="F:transferase activity"/>
    <property type="evidence" value="ECO:0007669"/>
    <property type="project" value="UniProtKB-KW"/>
</dbReference>
<keyword evidence="2 6" id="KW-0808">Transferase</keyword>
<comment type="caution">
    <text evidence="8">The sequence shown here is derived from an EMBL/GenBank/DDBJ whole genome shotgun (WGS) entry which is preliminary data.</text>
</comment>
<evidence type="ECO:0000256" key="2">
    <source>
        <dbReference type="ARBA" id="ARBA00022679"/>
    </source>
</evidence>
<proteinExistence type="inferred from homology"/>
<name>A0ABU6BJY7_9BACL</name>
<sequence length="167" mass="19715">MIFFLLLRAFSITEMPYLCWVSLHTTIGVNSYINHLTFSVSDLEKSIHFYQNVFGAKLLVKGRNLAYFDLNGIWLALNVQRDIPRNEIQHSYTHIAFSVKEEDFDSVVQKLKELGVNILPGRERDERDKRSVYFTDPDGHKFEFHTGTLNDRLSYYKSEMHHMQFFD</sequence>
<evidence type="ECO:0000256" key="6">
    <source>
        <dbReference type="HAMAP-Rule" id="MF_01512"/>
    </source>
</evidence>
<evidence type="ECO:0000256" key="3">
    <source>
        <dbReference type="ARBA" id="ARBA00022723"/>
    </source>
</evidence>
<keyword evidence="4 6" id="KW-0460">Magnesium</keyword>
<protein>
    <recommendedName>
        <fullName evidence="6">Metallothiol transferase FosB</fullName>
        <ecNumber evidence="6">2.5.1.-</ecNumber>
    </recommendedName>
    <alternativeName>
        <fullName evidence="6">Fosfomycin resistance protein</fullName>
    </alternativeName>
</protein>
<keyword evidence="5 6" id="KW-0046">Antibiotic resistance</keyword>
<keyword evidence="1 6" id="KW-0963">Cytoplasm</keyword>
<keyword evidence="9" id="KW-1185">Reference proteome</keyword>
<comment type="cofactor">
    <cofactor evidence="6">
        <name>Mg(2+)</name>
        <dbReference type="ChEBI" id="CHEBI:18420"/>
    </cofactor>
</comment>
<keyword evidence="3 6" id="KW-0479">Metal-binding</keyword>
<dbReference type="HAMAP" id="MF_01512">
    <property type="entry name" value="FosB"/>
    <property type="match status" value="1"/>
</dbReference>
<accession>A0ABU6BJY7</accession>
<dbReference type="Pfam" id="PF00903">
    <property type="entry name" value="Glyoxalase"/>
    <property type="match status" value="1"/>
</dbReference>
<evidence type="ECO:0000256" key="1">
    <source>
        <dbReference type="ARBA" id="ARBA00022490"/>
    </source>
</evidence>
<reference evidence="8 9" key="1">
    <citation type="journal article" date="2014" name="Genome Announc.">
        <title>Draft Genome Sequence of Geobacillus icigianus Strain G1w1T Isolated from Hot Springs in the Valley of Geysers, Kamchatka (Russian Federation).</title>
        <authorList>
            <person name="Bryanskaya A.V."/>
            <person name="Rozanov A.S."/>
            <person name="Logacheva M.D."/>
            <person name="Kotenko A.V."/>
            <person name="Peltek S.E."/>
        </authorList>
    </citation>
    <scope>NUCLEOTIDE SEQUENCE [LARGE SCALE GENOMIC DNA]</scope>
    <source>
        <strain evidence="8 9">G1w1</strain>
    </source>
</reference>
<feature type="domain" description="VOC" evidence="7">
    <location>
        <begin position="32"/>
        <end position="147"/>
    </location>
</feature>
<organism evidence="8 9">
    <name type="scientific">Geobacillus icigianus</name>
    <dbReference type="NCBI Taxonomy" id="1430331"/>
    <lineage>
        <taxon>Bacteria</taxon>
        <taxon>Bacillati</taxon>
        <taxon>Bacillota</taxon>
        <taxon>Bacilli</taxon>
        <taxon>Bacillales</taxon>
        <taxon>Anoxybacillaceae</taxon>
        <taxon>Geobacillus</taxon>
    </lineage>
</organism>
<comment type="function">
    <text evidence="6">Metallothiol transferase which confers resistance to fosfomycin by catalyzing the addition of a thiol cofactor to fosfomycin. L-cysteine is probably the physiological thiol donor.</text>
</comment>
<dbReference type="EC" id="2.5.1.-" evidence="6"/>
<dbReference type="PANTHER" id="PTHR36113">
    <property type="entry name" value="LYASE, PUTATIVE-RELATED-RELATED"/>
    <property type="match status" value="1"/>
</dbReference>
<dbReference type="NCBIfam" id="NF003152">
    <property type="entry name" value="PRK04101.1"/>
    <property type="match status" value="1"/>
</dbReference>
<comment type="subcellular location">
    <subcellularLocation>
        <location evidence="6">Cytoplasm</location>
    </subcellularLocation>
</comment>
<gene>
    <name evidence="6" type="primary">fosB</name>
    <name evidence="8" type="ORF">EP10_003088</name>
</gene>
<comment type="similarity">
    <text evidence="6">Belongs to the fosfomycin resistance protein family. FosB subfamily.</text>
</comment>
<dbReference type="Gene3D" id="3.10.180.10">
    <property type="entry name" value="2,3-Dihydroxybiphenyl 1,2-Dioxygenase, domain 1"/>
    <property type="match status" value="1"/>
</dbReference>
<comment type="subunit">
    <text evidence="6">Homodimer.</text>
</comment>
<dbReference type="InterPro" id="IPR022858">
    <property type="entry name" value="Metallothiol_Trafse_FosB"/>
</dbReference>
<feature type="binding site" evidence="6">
    <location>
        <position position="94"/>
    </location>
    <ligand>
        <name>Mg(2+)</name>
        <dbReference type="ChEBI" id="CHEBI:18420"/>
    </ligand>
</feature>